<gene>
    <name evidence="2" type="ORF">GWK47_018908</name>
</gene>
<dbReference type="AlphaFoldDB" id="A0A8J5BXP0"/>
<evidence type="ECO:0000313" key="3">
    <source>
        <dbReference type="Proteomes" id="UP000770661"/>
    </source>
</evidence>
<dbReference type="OrthoDB" id="8055275at2759"/>
<keyword evidence="3" id="KW-1185">Reference proteome</keyword>
<evidence type="ECO:0000256" key="1">
    <source>
        <dbReference type="SAM" id="MobiDB-lite"/>
    </source>
</evidence>
<protein>
    <submittedName>
        <fullName evidence="2">Uncharacterized protein</fullName>
    </submittedName>
</protein>
<sequence>MSKNRRFYLLGSEDAIRGKKLSSSGQVLSVFLHKHLNLKMERAESANMVVGEVLVFWDKARIPTQRQEKMLAKVLALHDRWKGLKKNQGRQTQMQRTNEERFKTDMGNLFDRELGRSGSLGSVDLVLVRKEEAAQKKKKANARQIERTRMEQEASCSLVELASSSSVSSDSEESVVEEKGAVGGDVGPPKRKRTQVHNVWTPGLTAALDRTKMSDRMAPYVLTEVAKSLGHDPVELNMSQSSVERYRERYRAEKWADLKEGFKETSGETQLLGVPKLDSGTGDQQTNAVYFLLQEWDLEDKVVGMSFDTTAANTGRHSGACVLLERKLDRGMLYFACRHHILEVIMGAVFRACAGPSSGPDIQVFRRFQRQWNFLDK</sequence>
<comment type="caution">
    <text evidence="2">The sequence shown here is derived from an EMBL/GenBank/DDBJ whole genome shotgun (WGS) entry which is preliminary data.</text>
</comment>
<evidence type="ECO:0000313" key="2">
    <source>
        <dbReference type="EMBL" id="KAG0712248.1"/>
    </source>
</evidence>
<name>A0A8J5BXP0_CHIOP</name>
<dbReference type="Proteomes" id="UP000770661">
    <property type="component" value="Unassembled WGS sequence"/>
</dbReference>
<organism evidence="2 3">
    <name type="scientific">Chionoecetes opilio</name>
    <name type="common">Atlantic snow crab</name>
    <name type="synonym">Cancer opilio</name>
    <dbReference type="NCBI Taxonomy" id="41210"/>
    <lineage>
        <taxon>Eukaryota</taxon>
        <taxon>Metazoa</taxon>
        <taxon>Ecdysozoa</taxon>
        <taxon>Arthropoda</taxon>
        <taxon>Crustacea</taxon>
        <taxon>Multicrustacea</taxon>
        <taxon>Malacostraca</taxon>
        <taxon>Eumalacostraca</taxon>
        <taxon>Eucarida</taxon>
        <taxon>Decapoda</taxon>
        <taxon>Pleocyemata</taxon>
        <taxon>Brachyura</taxon>
        <taxon>Eubrachyura</taxon>
        <taxon>Majoidea</taxon>
        <taxon>Majidae</taxon>
        <taxon>Chionoecetes</taxon>
    </lineage>
</organism>
<dbReference type="EMBL" id="JACEEZ010022597">
    <property type="protein sequence ID" value="KAG0712248.1"/>
    <property type="molecule type" value="Genomic_DNA"/>
</dbReference>
<proteinExistence type="predicted"/>
<feature type="region of interest" description="Disordered" evidence="1">
    <location>
        <begin position="165"/>
        <end position="193"/>
    </location>
</feature>
<reference evidence="2" key="1">
    <citation type="submission" date="2020-07" db="EMBL/GenBank/DDBJ databases">
        <title>The High-quality genome of the commercially important snow crab, Chionoecetes opilio.</title>
        <authorList>
            <person name="Jeong J.-H."/>
            <person name="Ryu S."/>
        </authorList>
    </citation>
    <scope>NUCLEOTIDE SEQUENCE</scope>
    <source>
        <strain evidence="2">MADBK_172401_WGS</strain>
        <tissue evidence="2">Digestive gland</tissue>
    </source>
</reference>
<accession>A0A8J5BXP0</accession>